<sequence>MKTYFGWFCIVMRTCTGRRIDDAWLPTWLAMQPLWIVSSAPTPNSGRHMPAPRPSLTLALLQAREAAMGFFRPSLNAHDLTEQQWRIIRILRQHGELESYQLADKACILKPSMSGVLLRMERDGLVLRYKSREDQRRMFVALTDEGQQRFEEMIDDMECNYQRLVAQFGEEKLARLLELLNEFKAIEP</sequence>
<dbReference type="PANTHER" id="PTHR33164:SF13">
    <property type="entry name" value="4-HYDROXYPHENYLACETATE CATABOLISM PROTEIN"/>
    <property type="match status" value="1"/>
</dbReference>
<dbReference type="PROSITE" id="PS50995">
    <property type="entry name" value="HTH_MARR_2"/>
    <property type="match status" value="1"/>
</dbReference>
<proteinExistence type="predicted"/>
<reference evidence="5 6" key="1">
    <citation type="submission" date="2015-11" db="EMBL/GenBank/DDBJ databases">
        <title>Complete genome sequencing of a biphenyl-degrading bacterium, Pseudomonas putida KF715 (=NBRC110667).</title>
        <authorList>
            <person name="Suenaga H."/>
            <person name="Fujihara N."/>
            <person name="Watanabe T."/>
            <person name="Hirose J."/>
            <person name="Kimura N."/>
            <person name="Yamazoe A."/>
            <person name="Hosoyama A."/>
            <person name="Shimodaira J."/>
            <person name="Furukawa K."/>
        </authorList>
    </citation>
    <scope>NUCLEOTIDE SEQUENCE [LARGE SCALE GENOMIC DNA]</scope>
    <source>
        <strain evidence="5 6">KF715</strain>
    </source>
</reference>
<keyword evidence="2" id="KW-0238">DNA-binding</keyword>
<keyword evidence="3" id="KW-0804">Transcription</keyword>
<dbReference type="SUPFAM" id="SSF46785">
    <property type="entry name" value="Winged helix' DNA-binding domain"/>
    <property type="match status" value="1"/>
</dbReference>
<dbReference type="AlphaFoldDB" id="A0A1L7NFA6"/>
<dbReference type="PANTHER" id="PTHR33164">
    <property type="entry name" value="TRANSCRIPTIONAL REGULATOR, MARR FAMILY"/>
    <property type="match status" value="1"/>
</dbReference>
<evidence type="ECO:0000256" key="2">
    <source>
        <dbReference type="ARBA" id="ARBA00023125"/>
    </source>
</evidence>
<dbReference type="Gene3D" id="1.10.10.10">
    <property type="entry name" value="Winged helix-like DNA-binding domain superfamily/Winged helix DNA-binding domain"/>
    <property type="match status" value="1"/>
</dbReference>
<evidence type="ECO:0000313" key="6">
    <source>
        <dbReference type="Proteomes" id="UP000218731"/>
    </source>
</evidence>
<gene>
    <name evidence="5" type="ORF">KF715C_ch35620</name>
</gene>
<dbReference type="PROSITE" id="PS01117">
    <property type="entry name" value="HTH_MARR_1"/>
    <property type="match status" value="1"/>
</dbReference>
<dbReference type="Proteomes" id="UP000218731">
    <property type="component" value="Chromosome 1"/>
</dbReference>
<dbReference type="Pfam" id="PF01047">
    <property type="entry name" value="MarR"/>
    <property type="match status" value="1"/>
</dbReference>
<dbReference type="InterPro" id="IPR039422">
    <property type="entry name" value="MarR/SlyA-like"/>
</dbReference>
<dbReference type="GO" id="GO:0006950">
    <property type="term" value="P:response to stress"/>
    <property type="evidence" value="ECO:0007669"/>
    <property type="project" value="TreeGrafter"/>
</dbReference>
<keyword evidence="1" id="KW-0805">Transcription regulation</keyword>
<dbReference type="InterPro" id="IPR036390">
    <property type="entry name" value="WH_DNA-bd_sf"/>
</dbReference>
<dbReference type="InterPro" id="IPR023187">
    <property type="entry name" value="Tscrpt_reg_MarR-type_CS"/>
</dbReference>
<dbReference type="GO" id="GO:0003677">
    <property type="term" value="F:DNA binding"/>
    <property type="evidence" value="ECO:0007669"/>
    <property type="project" value="UniProtKB-KW"/>
</dbReference>
<evidence type="ECO:0000259" key="4">
    <source>
        <dbReference type="PROSITE" id="PS50995"/>
    </source>
</evidence>
<accession>A0A1L7NFA6</accession>
<organism evidence="5 6">
    <name type="scientific">Pseudomonas putida</name>
    <name type="common">Arthrobacter siderocapsulatus</name>
    <dbReference type="NCBI Taxonomy" id="303"/>
    <lineage>
        <taxon>Bacteria</taxon>
        <taxon>Pseudomonadati</taxon>
        <taxon>Pseudomonadota</taxon>
        <taxon>Gammaproteobacteria</taxon>
        <taxon>Pseudomonadales</taxon>
        <taxon>Pseudomonadaceae</taxon>
        <taxon>Pseudomonas</taxon>
    </lineage>
</organism>
<feature type="domain" description="HTH marR-type" evidence="4">
    <location>
        <begin position="53"/>
        <end position="185"/>
    </location>
</feature>
<dbReference type="InterPro" id="IPR036388">
    <property type="entry name" value="WH-like_DNA-bd_sf"/>
</dbReference>
<name>A0A1L7NFA6_PSEPU</name>
<dbReference type="GO" id="GO:0003700">
    <property type="term" value="F:DNA-binding transcription factor activity"/>
    <property type="evidence" value="ECO:0007669"/>
    <property type="project" value="InterPro"/>
</dbReference>
<dbReference type="NCBIfam" id="TIGR02337">
    <property type="entry name" value="HpaR"/>
    <property type="match status" value="1"/>
</dbReference>
<dbReference type="GO" id="GO:0045892">
    <property type="term" value="P:negative regulation of DNA-templated transcription"/>
    <property type="evidence" value="ECO:0007669"/>
    <property type="project" value="InterPro"/>
</dbReference>
<dbReference type="InterPro" id="IPR000835">
    <property type="entry name" value="HTH_MarR-typ"/>
</dbReference>
<dbReference type="InterPro" id="IPR012712">
    <property type="entry name" value="HpaR/FarR"/>
</dbReference>
<dbReference type="SMART" id="SM00347">
    <property type="entry name" value="HTH_MARR"/>
    <property type="match status" value="1"/>
</dbReference>
<evidence type="ECO:0000256" key="1">
    <source>
        <dbReference type="ARBA" id="ARBA00023015"/>
    </source>
</evidence>
<evidence type="ECO:0000313" key="5">
    <source>
        <dbReference type="EMBL" id="BAW24135.1"/>
    </source>
</evidence>
<dbReference type="EMBL" id="AP015029">
    <property type="protein sequence ID" value="BAW24135.1"/>
    <property type="molecule type" value="Genomic_DNA"/>
</dbReference>
<protein>
    <submittedName>
        <fullName evidence="5">MarR family transcriptional regulator</fullName>
    </submittedName>
</protein>
<evidence type="ECO:0000256" key="3">
    <source>
        <dbReference type="ARBA" id="ARBA00023163"/>
    </source>
</evidence>